<keyword evidence="2" id="KW-1185">Reference proteome</keyword>
<dbReference type="AlphaFoldDB" id="A0A1Y6C4U2"/>
<dbReference type="Proteomes" id="UP000192907">
    <property type="component" value="Unassembled WGS sequence"/>
</dbReference>
<sequence>MFLSGLLGRERGYIAFTRARVFLSGLLGRER</sequence>
<name>A0A1Y6C4U2_9BACT</name>
<dbReference type="EMBL" id="FWZT01000013">
    <property type="protein sequence ID" value="SMF43999.1"/>
    <property type="molecule type" value="Genomic_DNA"/>
</dbReference>
<evidence type="ECO:0000313" key="2">
    <source>
        <dbReference type="Proteomes" id="UP000192907"/>
    </source>
</evidence>
<proteinExistence type="predicted"/>
<organism evidence="1 2">
    <name type="scientific">Pseudobacteriovorax antillogorgiicola</name>
    <dbReference type="NCBI Taxonomy" id="1513793"/>
    <lineage>
        <taxon>Bacteria</taxon>
        <taxon>Pseudomonadati</taxon>
        <taxon>Bdellovibrionota</taxon>
        <taxon>Oligoflexia</taxon>
        <taxon>Oligoflexales</taxon>
        <taxon>Pseudobacteriovoracaceae</taxon>
        <taxon>Pseudobacteriovorax</taxon>
    </lineage>
</organism>
<reference evidence="2" key="1">
    <citation type="submission" date="2017-04" db="EMBL/GenBank/DDBJ databases">
        <authorList>
            <person name="Varghese N."/>
            <person name="Submissions S."/>
        </authorList>
    </citation>
    <scope>NUCLEOTIDE SEQUENCE [LARGE SCALE GENOMIC DNA]</scope>
    <source>
        <strain evidence="2">RKEM611</strain>
    </source>
</reference>
<accession>A0A1Y6C4U2</accession>
<protein>
    <submittedName>
        <fullName evidence="1">Uncharacterized protein</fullName>
    </submittedName>
</protein>
<gene>
    <name evidence="1" type="ORF">SAMN06296036_113118</name>
</gene>
<evidence type="ECO:0000313" key="1">
    <source>
        <dbReference type="EMBL" id="SMF43999.1"/>
    </source>
</evidence>